<protein>
    <submittedName>
        <fullName evidence="2">Uncharacterized protein</fullName>
    </submittedName>
</protein>
<gene>
    <name evidence="2" type="ORF">QQF64_013077</name>
</gene>
<keyword evidence="1" id="KW-0472">Membrane</keyword>
<keyword evidence="1" id="KW-1133">Transmembrane helix</keyword>
<name>A0ABR3LSE0_9TELE</name>
<dbReference type="PANTHER" id="PTHR31958:SF2">
    <property type="entry name" value="COILED-COIL DOMAIN-CONTAINING PROTEIN 127"/>
    <property type="match status" value="1"/>
</dbReference>
<sequence>MATPERQGGGDGNRSKWNYAFLVPMLGLAAFVKMNDLNARRNQMNIRANGNGGNDKWNWNWNWLLLIPLSGLALHQWFMQKKIRNEIVCLRRSIEKDRREDKAMVVIHEIRRLLYARQEIICSSTVPYFAQQTREQELTSMASTDPIACQLNINADLLKIFQHPEPCSRATINSCVEDWQKKLKDLLENETKID</sequence>
<evidence type="ECO:0000313" key="3">
    <source>
        <dbReference type="Proteomes" id="UP001558613"/>
    </source>
</evidence>
<dbReference type="EMBL" id="JAYMGO010000019">
    <property type="protein sequence ID" value="KAL1255016.1"/>
    <property type="molecule type" value="Genomic_DNA"/>
</dbReference>
<dbReference type="PANTHER" id="PTHR31958">
    <property type="entry name" value="COILED-COIL DOMAIN-CONTAINING PROTEIN 127"/>
    <property type="match status" value="1"/>
</dbReference>
<reference evidence="2 3" key="1">
    <citation type="submission" date="2023-09" db="EMBL/GenBank/DDBJ databases">
        <authorList>
            <person name="Wang M."/>
        </authorList>
    </citation>
    <scope>NUCLEOTIDE SEQUENCE [LARGE SCALE GENOMIC DNA]</scope>
    <source>
        <strain evidence="2">GT-2023</strain>
        <tissue evidence="2">Liver</tissue>
    </source>
</reference>
<accession>A0ABR3LSE0</accession>
<dbReference type="Proteomes" id="UP001558613">
    <property type="component" value="Unassembled WGS sequence"/>
</dbReference>
<evidence type="ECO:0000256" key="1">
    <source>
        <dbReference type="SAM" id="Phobius"/>
    </source>
</evidence>
<keyword evidence="3" id="KW-1185">Reference proteome</keyword>
<evidence type="ECO:0000313" key="2">
    <source>
        <dbReference type="EMBL" id="KAL1255016.1"/>
    </source>
</evidence>
<feature type="transmembrane region" description="Helical" evidence="1">
    <location>
        <begin position="61"/>
        <end position="78"/>
    </location>
</feature>
<comment type="caution">
    <text evidence="2">The sequence shown here is derived from an EMBL/GenBank/DDBJ whole genome shotgun (WGS) entry which is preliminary data.</text>
</comment>
<dbReference type="InterPro" id="IPR034607">
    <property type="entry name" value="CCDC127"/>
</dbReference>
<keyword evidence="1" id="KW-0812">Transmembrane</keyword>
<organism evidence="2 3">
    <name type="scientific">Cirrhinus molitorella</name>
    <name type="common">mud carp</name>
    <dbReference type="NCBI Taxonomy" id="172907"/>
    <lineage>
        <taxon>Eukaryota</taxon>
        <taxon>Metazoa</taxon>
        <taxon>Chordata</taxon>
        <taxon>Craniata</taxon>
        <taxon>Vertebrata</taxon>
        <taxon>Euteleostomi</taxon>
        <taxon>Actinopterygii</taxon>
        <taxon>Neopterygii</taxon>
        <taxon>Teleostei</taxon>
        <taxon>Ostariophysi</taxon>
        <taxon>Cypriniformes</taxon>
        <taxon>Cyprinidae</taxon>
        <taxon>Labeoninae</taxon>
        <taxon>Labeonini</taxon>
        <taxon>Cirrhinus</taxon>
    </lineage>
</organism>
<proteinExistence type="predicted"/>
<feature type="transmembrane region" description="Helical" evidence="1">
    <location>
        <begin position="17"/>
        <end position="34"/>
    </location>
</feature>